<gene>
    <name evidence="1" type="ORF">GALL_318450</name>
</gene>
<dbReference type="SUPFAM" id="SSF56059">
    <property type="entry name" value="Glutathione synthetase ATP-binding domain-like"/>
    <property type="match status" value="1"/>
</dbReference>
<evidence type="ECO:0008006" key="2">
    <source>
        <dbReference type="Google" id="ProtNLM"/>
    </source>
</evidence>
<dbReference type="EMBL" id="MLJW01000488">
    <property type="protein sequence ID" value="OIQ86301.1"/>
    <property type="molecule type" value="Genomic_DNA"/>
</dbReference>
<sequence>MPAASPARPPLIGQARLMSQAFSGDDLAPIGAALMARAGADPFDANALMDLCTLLQLRDQRDIALALQAQALAITPLYSLPAAGAAGIRLLALMAPGDFMTNAPLDFLLEGSDVALDMLYLAPDLTLPERLPEHDVLFVALGESDRNRPLLGLIEDVVNTWPRPVLNRPERIALTSRDGAASRLSSAPGVVMPRSVRVDRQTLERLSRGEIPVAEVLGDGAFPILARPVDSHAGRGLAKLDDPAALAGYLEAMGECPEFFLSRFVDYRSADGQYRKYRVVLIDGRAFAVHMGISAHWMIHYLNAGMTESADKRAEEERFMADFDDDFAHRHGAALAAIHQCLGLDYLVIDCAESAEGRLLIFEVDTGAVVHAMDPAELFPYKGAQMRKVFAAFRGMLASAIGRG</sequence>
<evidence type="ECO:0000313" key="1">
    <source>
        <dbReference type="EMBL" id="OIQ86301.1"/>
    </source>
</evidence>
<organism evidence="1">
    <name type="scientific">mine drainage metagenome</name>
    <dbReference type="NCBI Taxonomy" id="410659"/>
    <lineage>
        <taxon>unclassified sequences</taxon>
        <taxon>metagenomes</taxon>
        <taxon>ecological metagenomes</taxon>
    </lineage>
</organism>
<protein>
    <recommendedName>
        <fullName evidence="2">ATP-grasp domain-containing protein</fullName>
    </recommendedName>
</protein>
<dbReference type="AlphaFoldDB" id="A0A1J5RDS7"/>
<name>A0A1J5RDS7_9ZZZZ</name>
<proteinExistence type="predicted"/>
<comment type="caution">
    <text evidence="1">The sequence shown here is derived from an EMBL/GenBank/DDBJ whole genome shotgun (WGS) entry which is preliminary data.</text>
</comment>
<reference evidence="1" key="1">
    <citation type="submission" date="2016-10" db="EMBL/GenBank/DDBJ databases">
        <title>Sequence of Gallionella enrichment culture.</title>
        <authorList>
            <person name="Poehlein A."/>
            <person name="Muehling M."/>
            <person name="Daniel R."/>
        </authorList>
    </citation>
    <scope>NUCLEOTIDE SEQUENCE</scope>
</reference>
<accession>A0A1J5RDS7</accession>